<dbReference type="AlphaFoldDB" id="A0A2V4E6R4"/>
<keyword evidence="2" id="KW-1185">Reference proteome</keyword>
<organism evidence="1 2">
    <name type="scientific">Gilliamella apicola</name>
    <dbReference type="NCBI Taxonomy" id="1196095"/>
    <lineage>
        <taxon>Bacteria</taxon>
        <taxon>Pseudomonadati</taxon>
        <taxon>Pseudomonadota</taxon>
        <taxon>Gammaproteobacteria</taxon>
        <taxon>Orbales</taxon>
        <taxon>Orbaceae</taxon>
        <taxon>Gilliamella</taxon>
    </lineage>
</organism>
<name>A0A2V4E6R4_9GAMM</name>
<sequence>MGYSKYDKSLAYIKYNLAKFDNDMLEQKSELGNALHETDKVYNLIFDNCPEDLRALLKALQSSENAAISKQTAASMEF</sequence>
<evidence type="ECO:0000313" key="1">
    <source>
        <dbReference type="EMBL" id="PXZ07579.1"/>
    </source>
</evidence>
<dbReference type="EMBL" id="QGLR01000009">
    <property type="protein sequence ID" value="PXZ07579.1"/>
    <property type="molecule type" value="Genomic_DNA"/>
</dbReference>
<comment type="caution">
    <text evidence="1">The sequence shown here is derived from an EMBL/GenBank/DDBJ whole genome shotgun (WGS) entry which is preliminary data.</text>
</comment>
<accession>A0A2V4E6R4</accession>
<proteinExistence type="predicted"/>
<reference evidence="1 2" key="1">
    <citation type="submission" date="2018-05" db="EMBL/GenBank/DDBJ databases">
        <title>Reference genomes for bee gut microbiota database.</title>
        <authorList>
            <person name="Ellegaard K.M."/>
        </authorList>
    </citation>
    <scope>NUCLEOTIDE SEQUENCE [LARGE SCALE GENOMIC DNA]</scope>
    <source>
        <strain evidence="1 2">ESL0182</strain>
    </source>
</reference>
<protein>
    <submittedName>
        <fullName evidence="1">Uncharacterized protein</fullName>
    </submittedName>
</protein>
<gene>
    <name evidence="1" type="ORF">DKK70_06940</name>
</gene>
<evidence type="ECO:0000313" key="2">
    <source>
        <dbReference type="Proteomes" id="UP000247932"/>
    </source>
</evidence>
<dbReference type="Proteomes" id="UP000247932">
    <property type="component" value="Unassembled WGS sequence"/>
</dbReference>
<dbReference type="RefSeq" id="WP_110433332.1">
    <property type="nucleotide sequence ID" value="NZ_QGLR01000009.1"/>
</dbReference>